<dbReference type="AlphaFoldDB" id="A0A7H0FTV0"/>
<evidence type="ECO:0000313" key="3">
    <source>
        <dbReference type="EMBL" id="QNP39466.1"/>
    </source>
</evidence>
<organism evidence="3 4">
    <name type="scientific">Agrilutibacter terrestris</name>
    <dbReference type="NCBI Taxonomy" id="2865112"/>
    <lineage>
        <taxon>Bacteria</taxon>
        <taxon>Pseudomonadati</taxon>
        <taxon>Pseudomonadota</taxon>
        <taxon>Gammaproteobacteria</taxon>
        <taxon>Lysobacterales</taxon>
        <taxon>Lysobacteraceae</taxon>
        <taxon>Agrilutibacter</taxon>
    </lineage>
</organism>
<reference evidence="3 4" key="1">
    <citation type="submission" date="2020-08" db="EMBL/GenBank/DDBJ databases">
        <title>Lysobacter sp. II4 sp. nov., isolated from soil.</title>
        <authorList>
            <person name="Woo C.Y."/>
            <person name="Kim J."/>
        </authorList>
    </citation>
    <scope>NUCLEOTIDE SEQUENCE [LARGE SCALE GENOMIC DNA]</scope>
    <source>
        <strain evidence="3 4">II4</strain>
    </source>
</reference>
<keyword evidence="1" id="KW-0732">Signal</keyword>
<dbReference type="RefSeq" id="WP_187710912.1">
    <property type="nucleotide sequence ID" value="NZ_CP060820.1"/>
</dbReference>
<feature type="domain" description="Pili assembly chaperone N-terminal" evidence="2">
    <location>
        <begin position="27"/>
        <end position="143"/>
    </location>
</feature>
<dbReference type="SUPFAM" id="SSF49354">
    <property type="entry name" value="PapD-like"/>
    <property type="match status" value="1"/>
</dbReference>
<feature type="signal peptide" evidence="1">
    <location>
        <begin position="1"/>
        <end position="23"/>
    </location>
</feature>
<dbReference type="Gene3D" id="2.60.40.10">
    <property type="entry name" value="Immunoglobulins"/>
    <property type="match status" value="1"/>
</dbReference>
<dbReference type="PANTHER" id="PTHR30251">
    <property type="entry name" value="PILUS ASSEMBLY CHAPERONE"/>
    <property type="match status" value="1"/>
</dbReference>
<dbReference type="EMBL" id="CP060820">
    <property type="protein sequence ID" value="QNP39466.1"/>
    <property type="molecule type" value="Genomic_DNA"/>
</dbReference>
<dbReference type="InterPro" id="IPR016147">
    <property type="entry name" value="Pili_assmbl_chaperone_N"/>
</dbReference>
<dbReference type="Pfam" id="PF00345">
    <property type="entry name" value="PapD_N"/>
    <property type="match status" value="1"/>
</dbReference>
<keyword evidence="4" id="KW-1185">Reference proteome</keyword>
<evidence type="ECO:0000259" key="2">
    <source>
        <dbReference type="Pfam" id="PF00345"/>
    </source>
</evidence>
<dbReference type="Proteomes" id="UP000516018">
    <property type="component" value="Chromosome"/>
</dbReference>
<name>A0A7H0FTV0_9GAMM</name>
<gene>
    <name evidence="3" type="ORF">H8B22_07915</name>
</gene>
<protein>
    <submittedName>
        <fullName evidence="3">Molecular chaperone</fullName>
    </submittedName>
</protein>
<proteinExistence type="predicted"/>
<feature type="chain" id="PRO_5028938754" evidence="1">
    <location>
        <begin position="24"/>
        <end position="237"/>
    </location>
</feature>
<accession>A0A7H0FTV0</accession>
<dbReference type="PANTHER" id="PTHR30251:SF4">
    <property type="entry name" value="SLR1668 PROTEIN"/>
    <property type="match status" value="1"/>
</dbReference>
<dbReference type="GO" id="GO:0071555">
    <property type="term" value="P:cell wall organization"/>
    <property type="evidence" value="ECO:0007669"/>
    <property type="project" value="InterPro"/>
</dbReference>
<dbReference type="KEGG" id="lsx:H8B22_07915"/>
<evidence type="ECO:0000313" key="4">
    <source>
        <dbReference type="Proteomes" id="UP000516018"/>
    </source>
</evidence>
<sequence length="237" mass="24803">MRKAVPAALLGAALAFFAPASWARGQLQVAPTLVELAPGAAAGRLTLANTGDAPVAAQVRVFAWSQAEGEDRLAATREVALSPAIVRIAPGASQVVRVVREGVAPELRDATYRIVVDELPVPGEAQEAGIQFRLRFVVPVYVRAARAAPVALVCRLHAARLACRNSGGRSAQLGATRLLDARGQAVTLTPGLFGYVLPASERRWSLDAASLAKLGGALRLESRVNGEPLTVPVTRAP</sequence>
<dbReference type="InterPro" id="IPR050643">
    <property type="entry name" value="Periplasmic_pilus_chap"/>
</dbReference>
<dbReference type="InterPro" id="IPR013783">
    <property type="entry name" value="Ig-like_fold"/>
</dbReference>
<dbReference type="GO" id="GO:0030288">
    <property type="term" value="C:outer membrane-bounded periplasmic space"/>
    <property type="evidence" value="ECO:0007669"/>
    <property type="project" value="InterPro"/>
</dbReference>
<dbReference type="InterPro" id="IPR008962">
    <property type="entry name" value="PapD-like_sf"/>
</dbReference>
<evidence type="ECO:0000256" key="1">
    <source>
        <dbReference type="SAM" id="SignalP"/>
    </source>
</evidence>